<feature type="compositionally biased region" description="Polar residues" evidence="4">
    <location>
        <begin position="942"/>
        <end position="952"/>
    </location>
</feature>
<dbReference type="PANTHER" id="PTHR31016:SF20">
    <property type="entry name" value="HEAT-INDUCIBLE TRANSCRIPTION REPRESSOR-RELATED"/>
    <property type="match status" value="1"/>
</dbReference>
<keyword evidence="8" id="KW-1185">Reference proteome</keyword>
<name>A0AAD6QMI4_9ROSI</name>
<evidence type="ECO:0000313" key="6">
    <source>
        <dbReference type="EMBL" id="KAJ6993176.1"/>
    </source>
</evidence>
<dbReference type="Gene3D" id="1.20.920.10">
    <property type="entry name" value="Bromodomain-like"/>
    <property type="match status" value="1"/>
</dbReference>
<feature type="compositionally biased region" description="Basic and acidic residues" evidence="4">
    <location>
        <begin position="729"/>
        <end position="747"/>
    </location>
</feature>
<feature type="compositionally biased region" description="Polar residues" evidence="4">
    <location>
        <begin position="223"/>
        <end position="233"/>
    </location>
</feature>
<feature type="compositionally biased region" description="Polar residues" evidence="4">
    <location>
        <begin position="690"/>
        <end position="712"/>
    </location>
</feature>
<dbReference type="Proteomes" id="UP001164929">
    <property type="component" value="Chromosome 6"/>
</dbReference>
<dbReference type="EMBL" id="JAQIZT010000006">
    <property type="protein sequence ID" value="KAJ6993176.1"/>
    <property type="molecule type" value="Genomic_DNA"/>
</dbReference>
<feature type="region of interest" description="Disordered" evidence="4">
    <location>
        <begin position="727"/>
        <end position="759"/>
    </location>
</feature>
<dbReference type="Pfam" id="PF00439">
    <property type="entry name" value="Bromodomain"/>
    <property type="match status" value="1"/>
</dbReference>
<evidence type="ECO:0000256" key="2">
    <source>
        <dbReference type="PROSITE-ProRule" id="PRU00035"/>
    </source>
</evidence>
<evidence type="ECO:0000256" key="4">
    <source>
        <dbReference type="SAM" id="MobiDB-lite"/>
    </source>
</evidence>
<protein>
    <recommendedName>
        <fullName evidence="5">Bromo domain-containing protein</fullName>
    </recommendedName>
</protein>
<feature type="domain" description="Bromo" evidence="5">
    <location>
        <begin position="299"/>
        <end position="397"/>
    </location>
</feature>
<evidence type="ECO:0000313" key="8">
    <source>
        <dbReference type="Proteomes" id="UP001164929"/>
    </source>
</evidence>
<feature type="coiled-coil region" evidence="3">
    <location>
        <begin position="1057"/>
        <end position="1091"/>
    </location>
</feature>
<dbReference type="SUPFAM" id="SSF47370">
    <property type="entry name" value="Bromodomain"/>
    <property type="match status" value="1"/>
</dbReference>
<feature type="compositionally biased region" description="Low complexity" evidence="4">
    <location>
        <begin position="175"/>
        <end position="185"/>
    </location>
</feature>
<feature type="compositionally biased region" description="Polar residues" evidence="4">
    <location>
        <begin position="1019"/>
        <end position="1031"/>
    </location>
</feature>
<dbReference type="PROSITE" id="PS50014">
    <property type="entry name" value="BROMODOMAIN_2"/>
    <property type="match status" value="1"/>
</dbReference>
<comment type="caution">
    <text evidence="6">The sequence shown here is derived from an EMBL/GenBank/DDBJ whole genome shotgun (WGS) entry which is preliminary data.</text>
</comment>
<dbReference type="SMART" id="SM00297">
    <property type="entry name" value="BROMO"/>
    <property type="match status" value="1"/>
</dbReference>
<evidence type="ECO:0000259" key="5">
    <source>
        <dbReference type="PROSITE" id="PS50014"/>
    </source>
</evidence>
<proteinExistence type="predicted"/>
<feature type="region of interest" description="Disordered" evidence="4">
    <location>
        <begin position="1217"/>
        <end position="1316"/>
    </location>
</feature>
<feature type="compositionally biased region" description="Basic and acidic residues" evidence="4">
    <location>
        <begin position="234"/>
        <end position="252"/>
    </location>
</feature>
<keyword evidence="3" id="KW-0175">Coiled coil</keyword>
<feature type="region of interest" description="Disordered" evidence="4">
    <location>
        <begin position="1011"/>
        <end position="1031"/>
    </location>
</feature>
<gene>
    <name evidence="6" type="ORF">NC653_016336</name>
    <name evidence="7" type="ORF">NC653_016338</name>
</gene>
<keyword evidence="1 2" id="KW-0103">Bromodomain</keyword>
<dbReference type="PANTHER" id="PTHR31016">
    <property type="entry name" value="OS04G0228100 PROTEIN"/>
    <property type="match status" value="1"/>
</dbReference>
<feature type="region of interest" description="Disordered" evidence="4">
    <location>
        <begin position="428"/>
        <end position="469"/>
    </location>
</feature>
<dbReference type="InterPro" id="IPR001487">
    <property type="entry name" value="Bromodomain"/>
</dbReference>
<dbReference type="InterPro" id="IPR036427">
    <property type="entry name" value="Bromodomain-like_sf"/>
</dbReference>
<evidence type="ECO:0000256" key="1">
    <source>
        <dbReference type="ARBA" id="ARBA00023117"/>
    </source>
</evidence>
<sequence length="1316" mass="145895">MSKSTQYELIGARGVIMADMNGTVINAECAHRPLRHALDATVVEDCAPREAYTRLTPANKCPSRLTDDLIYLYLFNVPPLPFSFLTVSPAAFPSVKLKQPHLNQAPLAFCTCFFTLLDRKETWVVVLVKLEKSTKMKSRRMFREGHRRSPRISALDVWKAQPLSRTTVAKKTRLSRSITSTSTSTVAKVQDKELEQQKENQPEGPACRTREKKRRKLKPLQDVASTPNAQQEPKSSDESDERELSHKDHPINSDEAILQKIDGPKQKGQAHSPDQPSSFSCTSWVPEKRILEHIVDILQRRDTHELFAEPVDPNEVGNDQKFPYISRMLSFLVHCIYGIAANKVEEYYEIIQEPMDFGTMRAKLHEGMYKSLEQFEHDVFLISGNAMHFNSSSTIYFRQARAIAELAKKVFHVLKTDLDNFELEFSGTRRRSGRRPQHEVKGSSYSPSLKVARSSKSSNTNTAVHASPKPTPCLTSCSSSLKRAIRVNSACLGISTHSDARDDEVLYGSGDGKRFVFSETDRRSTYKPWMSFLDESYPIISSIYSNSKPLVHVNQQDIAYHKSLFLFVKDVGPTAQMVAKRKLDGWPTAAANFPTPGSNFWLQPPNCQTSAASTSAQCPPTLDATITAACQNVSRGDRIDMFDVNKGGVAFAGNNFGIHGTSEKVAPNGNCYSNFGSIRGDASFCNDTDVASVSSNEKPHQNQNRGFQQGSYSPVADARDLNLLAAGSSKKDNGSAMHKLERSKIDNKSQPSDSGFKGVRSNALESRFSDTYSLSPSSWPLKTTGMSSMQGSFPNGIGETYNDNRPHSSLNTQHANLALQLTSTFKEEIHHPPEQDNRHENINKNTNINDDTFLITSSSSSSLAAQAIRASAAHRESSLSSAYAGDSIPRRSKVFDAYEDKPGTNDSKGFWGVLARKAKAILEDDNMSQQFETPERSRFQMPDSSAGGQYSYRTPDGFRKMDNPAIRKGLDKITSSLNQIGDTFEKAFEEGRTIVENKTADIIQETRKLQIRRKGPDAYNQSPGANSSWMQQQTQPLNHENQLKASRDVAMATAAKAKLLLRELKTLKADLAFAKQRCSQLEEENKMLRESREKGSNVEDDDLIRLQLETLLAEKARLAHENSVYARENRFLREIVEYHQLTMQDVVYLDEGSEEVTEVYPFTKMLSVSPPSPTSPSDTTLSSLLEKEIYPVPDLPQETQEVSESDVPQNAGIPALKEEEEEDAGSDASQSAGGPALKEVEDTGSDAPPSAGVPALKGVEDAGSDASPGDGIPVLEEKEEEKRIPSNKEEEECTSKSAVHGEEKARTPSASYGVNK</sequence>
<organism evidence="6 8">
    <name type="scientific">Populus alba x Populus x berolinensis</name>
    <dbReference type="NCBI Taxonomy" id="444605"/>
    <lineage>
        <taxon>Eukaryota</taxon>
        <taxon>Viridiplantae</taxon>
        <taxon>Streptophyta</taxon>
        <taxon>Embryophyta</taxon>
        <taxon>Tracheophyta</taxon>
        <taxon>Spermatophyta</taxon>
        <taxon>Magnoliopsida</taxon>
        <taxon>eudicotyledons</taxon>
        <taxon>Gunneridae</taxon>
        <taxon>Pentapetalae</taxon>
        <taxon>rosids</taxon>
        <taxon>fabids</taxon>
        <taxon>Malpighiales</taxon>
        <taxon>Salicaceae</taxon>
        <taxon>Saliceae</taxon>
        <taxon>Populus</taxon>
    </lineage>
</organism>
<evidence type="ECO:0000313" key="7">
    <source>
        <dbReference type="EMBL" id="KAJ6993179.1"/>
    </source>
</evidence>
<accession>A0AAD6QMI4</accession>
<feature type="compositionally biased region" description="Basic and acidic residues" evidence="4">
    <location>
        <begin position="189"/>
        <end position="201"/>
    </location>
</feature>
<dbReference type="EMBL" id="JAQIZT010000006">
    <property type="protein sequence ID" value="KAJ6993179.1"/>
    <property type="molecule type" value="Genomic_DNA"/>
</dbReference>
<evidence type="ECO:0000256" key="3">
    <source>
        <dbReference type="SAM" id="Coils"/>
    </source>
</evidence>
<feature type="region of interest" description="Disordered" evidence="4">
    <location>
        <begin position="690"/>
        <end position="713"/>
    </location>
</feature>
<feature type="region of interest" description="Disordered" evidence="4">
    <location>
        <begin position="929"/>
        <end position="960"/>
    </location>
</feature>
<dbReference type="CDD" id="cd04369">
    <property type="entry name" value="Bromodomain"/>
    <property type="match status" value="1"/>
</dbReference>
<feature type="compositionally biased region" description="Polar residues" evidence="4">
    <location>
        <begin position="454"/>
        <end position="464"/>
    </location>
</feature>
<feature type="region of interest" description="Disordered" evidence="4">
    <location>
        <begin position="169"/>
        <end position="254"/>
    </location>
</feature>
<reference evidence="6" key="1">
    <citation type="journal article" date="2023" name="Mol. Ecol. Resour.">
        <title>Chromosome-level genome assembly of a triploid poplar Populus alba 'Berolinensis'.</title>
        <authorList>
            <person name="Chen S."/>
            <person name="Yu Y."/>
            <person name="Wang X."/>
            <person name="Wang S."/>
            <person name="Zhang T."/>
            <person name="Zhou Y."/>
            <person name="He R."/>
            <person name="Meng N."/>
            <person name="Wang Y."/>
            <person name="Liu W."/>
            <person name="Liu Z."/>
            <person name="Liu J."/>
            <person name="Guo Q."/>
            <person name="Huang H."/>
            <person name="Sederoff R.R."/>
            <person name="Wang G."/>
            <person name="Qu G."/>
            <person name="Chen S."/>
        </authorList>
    </citation>
    <scope>NUCLEOTIDE SEQUENCE</scope>
    <source>
        <strain evidence="6">SC-2020</strain>
    </source>
</reference>
<dbReference type="PRINTS" id="PR00503">
    <property type="entry name" value="BROMODOMAIN"/>
</dbReference>